<dbReference type="PANTHER" id="PTHR42932:SF1">
    <property type="entry name" value="GENERAL STRESS PROTEIN 20U"/>
    <property type="match status" value="1"/>
</dbReference>
<dbReference type="InterPro" id="IPR012347">
    <property type="entry name" value="Ferritin-like"/>
</dbReference>
<dbReference type="InterPro" id="IPR009078">
    <property type="entry name" value="Ferritin-like_SF"/>
</dbReference>
<gene>
    <name evidence="4" type="ORF">BC748_0534</name>
</gene>
<comment type="similarity">
    <text evidence="1 2">Belongs to the Dps family.</text>
</comment>
<dbReference type="CDD" id="cd01043">
    <property type="entry name" value="DPS"/>
    <property type="match status" value="1"/>
</dbReference>
<protein>
    <submittedName>
        <fullName evidence="4">Starvation-inducible DNA-binding protein</fullName>
    </submittedName>
</protein>
<reference evidence="4 5" key="1">
    <citation type="submission" date="2019-03" db="EMBL/GenBank/DDBJ databases">
        <title>Genomic Encyclopedia of Archaeal and Bacterial Type Strains, Phase II (KMG-II): from individual species to whole genera.</title>
        <authorList>
            <person name="Goeker M."/>
        </authorList>
    </citation>
    <scope>NUCLEOTIDE SEQUENCE [LARGE SCALE GENOMIC DNA]</scope>
    <source>
        <strain evidence="4 5">DSM 25687</strain>
    </source>
</reference>
<dbReference type="GO" id="GO:0003677">
    <property type="term" value="F:DNA binding"/>
    <property type="evidence" value="ECO:0007669"/>
    <property type="project" value="UniProtKB-KW"/>
</dbReference>
<evidence type="ECO:0000259" key="3">
    <source>
        <dbReference type="Pfam" id="PF00210"/>
    </source>
</evidence>
<dbReference type="InterPro" id="IPR002177">
    <property type="entry name" value="DPS_DNA-bd"/>
</dbReference>
<evidence type="ECO:0000313" key="4">
    <source>
        <dbReference type="EMBL" id="TDP60932.1"/>
    </source>
</evidence>
<dbReference type="PANTHER" id="PTHR42932">
    <property type="entry name" value="GENERAL STRESS PROTEIN 20U"/>
    <property type="match status" value="1"/>
</dbReference>
<dbReference type="Pfam" id="PF00210">
    <property type="entry name" value="Ferritin"/>
    <property type="match status" value="1"/>
</dbReference>
<dbReference type="PROSITE" id="PS00818">
    <property type="entry name" value="DPS_1"/>
    <property type="match status" value="1"/>
</dbReference>
<evidence type="ECO:0000313" key="5">
    <source>
        <dbReference type="Proteomes" id="UP000295260"/>
    </source>
</evidence>
<feature type="domain" description="Ferritin/DPS" evidence="3">
    <location>
        <begin position="21"/>
        <end position="159"/>
    </location>
</feature>
<dbReference type="InterPro" id="IPR008331">
    <property type="entry name" value="Ferritin_DPS_dom"/>
</dbReference>
<dbReference type="InterPro" id="IPR023188">
    <property type="entry name" value="DPS_DNA-bd_CS"/>
</dbReference>
<proteinExistence type="inferred from homology"/>
<keyword evidence="5" id="KW-1185">Reference proteome</keyword>
<dbReference type="GO" id="GO:0008199">
    <property type="term" value="F:ferric iron binding"/>
    <property type="evidence" value="ECO:0007669"/>
    <property type="project" value="InterPro"/>
</dbReference>
<organism evidence="4 5">
    <name type="scientific">Flavobacterium dankookense</name>
    <dbReference type="NCBI Taxonomy" id="706186"/>
    <lineage>
        <taxon>Bacteria</taxon>
        <taxon>Pseudomonadati</taxon>
        <taxon>Bacteroidota</taxon>
        <taxon>Flavobacteriia</taxon>
        <taxon>Flavobacteriales</taxon>
        <taxon>Flavobacteriaceae</taxon>
        <taxon>Flavobacterium</taxon>
    </lineage>
</organism>
<accession>A0A4V3CSK6</accession>
<evidence type="ECO:0000256" key="1">
    <source>
        <dbReference type="ARBA" id="ARBA00009497"/>
    </source>
</evidence>
<dbReference type="GO" id="GO:0016722">
    <property type="term" value="F:oxidoreductase activity, acting on metal ions"/>
    <property type="evidence" value="ECO:0007669"/>
    <property type="project" value="InterPro"/>
</dbReference>
<dbReference type="SUPFAM" id="SSF47240">
    <property type="entry name" value="Ferritin-like"/>
    <property type="match status" value="1"/>
</dbReference>
<dbReference type="Proteomes" id="UP000295260">
    <property type="component" value="Unassembled WGS sequence"/>
</dbReference>
<dbReference type="PRINTS" id="PR01346">
    <property type="entry name" value="HELNAPAPROT"/>
</dbReference>
<comment type="caution">
    <text evidence="4">The sequence shown here is derived from an EMBL/GenBank/DDBJ whole genome shotgun (WGS) entry which is preliminary data.</text>
</comment>
<dbReference type="Gene3D" id="1.20.1260.10">
    <property type="match status" value="1"/>
</dbReference>
<sequence>MIMTPKIGITEANLKSSASRLSIVLSDEMTLYVKTRKFHWNIKGNSFMELHKLFETQYNELELIIDEVAERINKLGEKTIGTMEEFLAQTRLKETPNSYPLQKDMILELLNDNELLISEIRKDIDTCTDEYHDAGTADLLTGILQKHETMAWILRRYLN</sequence>
<dbReference type="EMBL" id="SNXR01000011">
    <property type="protein sequence ID" value="TDP60932.1"/>
    <property type="molecule type" value="Genomic_DNA"/>
</dbReference>
<dbReference type="AlphaFoldDB" id="A0A4V3CSK6"/>
<dbReference type="PIRSF" id="PIRSF005900">
    <property type="entry name" value="Dps"/>
    <property type="match status" value="1"/>
</dbReference>
<evidence type="ECO:0000256" key="2">
    <source>
        <dbReference type="RuleBase" id="RU003875"/>
    </source>
</evidence>
<keyword evidence="4" id="KW-0238">DNA-binding</keyword>
<name>A0A4V3CSK6_9FLAO</name>